<dbReference type="InterPro" id="IPR003305">
    <property type="entry name" value="CenC_carb-bd"/>
</dbReference>
<keyword evidence="9" id="KW-0677">Repeat</keyword>
<comment type="similarity">
    <text evidence="4 16">Belongs to the glycosyl hydrolase 10 (cellulase F) family.</text>
</comment>
<dbReference type="Pfam" id="PF00331">
    <property type="entry name" value="Glyco_hydro_10"/>
    <property type="match status" value="1"/>
</dbReference>
<keyword evidence="11" id="KW-0572">Peptidoglycan-anchor</keyword>
<reference evidence="21" key="1">
    <citation type="submission" date="2016-09" db="EMBL/GenBank/DDBJ databases">
        <authorList>
            <person name="Varghese N."/>
            <person name="Submissions S."/>
        </authorList>
    </citation>
    <scope>NUCLEOTIDE SEQUENCE [LARGE SCALE GENOMIC DNA]</scope>
    <source>
        <strain evidence="21">S5</strain>
    </source>
</reference>
<organism evidence="20 21">
    <name type="scientific">Pelagirhabdus alkalitolerans</name>
    <dbReference type="NCBI Taxonomy" id="1612202"/>
    <lineage>
        <taxon>Bacteria</taxon>
        <taxon>Bacillati</taxon>
        <taxon>Bacillota</taxon>
        <taxon>Bacilli</taxon>
        <taxon>Bacillales</taxon>
        <taxon>Bacillaceae</taxon>
        <taxon>Pelagirhabdus</taxon>
    </lineage>
</organism>
<keyword evidence="14 16" id="KW-0624">Polysaccharide degradation</keyword>
<dbReference type="STRING" id="1612202.SAMN05421734_10692"/>
<name>A0A1G6KHA2_9BACI</name>
<dbReference type="EC" id="3.2.1.8" evidence="16"/>
<dbReference type="SMART" id="SM00633">
    <property type="entry name" value="Glyco_10"/>
    <property type="match status" value="1"/>
</dbReference>
<feature type="compositionally biased region" description="Acidic residues" evidence="17">
    <location>
        <begin position="1281"/>
        <end position="1318"/>
    </location>
</feature>
<evidence type="ECO:0000256" key="2">
    <source>
        <dbReference type="ARBA" id="ARBA00004168"/>
    </source>
</evidence>
<evidence type="ECO:0000256" key="3">
    <source>
        <dbReference type="ARBA" id="ARBA00004851"/>
    </source>
</evidence>
<evidence type="ECO:0000256" key="9">
    <source>
        <dbReference type="ARBA" id="ARBA00022737"/>
    </source>
</evidence>
<evidence type="ECO:0000256" key="14">
    <source>
        <dbReference type="ARBA" id="ARBA00023326"/>
    </source>
</evidence>
<dbReference type="SUPFAM" id="SSF49785">
    <property type="entry name" value="Galactose-binding domain-like"/>
    <property type="match status" value="3"/>
</dbReference>
<dbReference type="InterPro" id="IPR001000">
    <property type="entry name" value="GH10_dom"/>
</dbReference>
<keyword evidence="12 16" id="KW-0119">Carbohydrate metabolism</keyword>
<evidence type="ECO:0000256" key="7">
    <source>
        <dbReference type="ARBA" id="ARBA00022651"/>
    </source>
</evidence>
<evidence type="ECO:0000256" key="15">
    <source>
        <dbReference type="PROSITE-ProRule" id="PRU10061"/>
    </source>
</evidence>
<keyword evidence="6" id="KW-0964">Secreted</keyword>
<comment type="catalytic activity">
    <reaction evidence="1 16">
        <text>Endohydrolysis of (1-&gt;4)-beta-D-xylosidic linkages in xylans.</text>
        <dbReference type="EC" id="3.2.1.8"/>
    </reaction>
</comment>
<evidence type="ECO:0000256" key="11">
    <source>
        <dbReference type="ARBA" id="ARBA00023088"/>
    </source>
</evidence>
<keyword evidence="21" id="KW-1185">Reference proteome</keyword>
<protein>
    <recommendedName>
        <fullName evidence="16">Beta-xylanase</fullName>
        <ecNumber evidence="16">3.2.1.8</ecNumber>
    </recommendedName>
</protein>
<accession>A0A1G6KHA2</accession>
<dbReference type="EMBL" id="FMYI01000006">
    <property type="protein sequence ID" value="SDC30353.1"/>
    <property type="molecule type" value="Genomic_DNA"/>
</dbReference>
<evidence type="ECO:0000256" key="16">
    <source>
        <dbReference type="RuleBase" id="RU361174"/>
    </source>
</evidence>
<dbReference type="InterPro" id="IPR010502">
    <property type="entry name" value="Carb-bd_dom_fam9"/>
</dbReference>
<evidence type="ECO:0000256" key="8">
    <source>
        <dbReference type="ARBA" id="ARBA00022729"/>
    </source>
</evidence>
<dbReference type="GO" id="GO:0031176">
    <property type="term" value="F:endo-1,4-beta-xylanase activity"/>
    <property type="evidence" value="ECO:0007669"/>
    <property type="project" value="UniProtKB-EC"/>
</dbReference>
<feature type="domain" description="GH10" evidence="19">
    <location>
        <begin position="533"/>
        <end position="867"/>
    </location>
</feature>
<evidence type="ECO:0000256" key="10">
    <source>
        <dbReference type="ARBA" id="ARBA00022801"/>
    </source>
</evidence>
<dbReference type="PANTHER" id="PTHR31490">
    <property type="entry name" value="GLYCOSYL HYDROLASE"/>
    <property type="match status" value="1"/>
</dbReference>
<dbReference type="Gene3D" id="2.60.40.1190">
    <property type="match status" value="1"/>
</dbReference>
<dbReference type="SUPFAM" id="SSF49344">
    <property type="entry name" value="CBD9-like"/>
    <property type="match status" value="1"/>
</dbReference>
<gene>
    <name evidence="20" type="ORF">SAMN05421734_10692</name>
</gene>
<evidence type="ECO:0000256" key="1">
    <source>
        <dbReference type="ARBA" id="ARBA00000681"/>
    </source>
</evidence>
<evidence type="ECO:0000259" key="19">
    <source>
        <dbReference type="PROSITE" id="PS51760"/>
    </source>
</evidence>
<evidence type="ECO:0000313" key="21">
    <source>
        <dbReference type="Proteomes" id="UP000242949"/>
    </source>
</evidence>
<proteinExistence type="inferred from homology"/>
<dbReference type="RefSeq" id="WP_090795932.1">
    <property type="nucleotide sequence ID" value="NZ_FMYI01000006.1"/>
</dbReference>
<evidence type="ECO:0000256" key="12">
    <source>
        <dbReference type="ARBA" id="ARBA00023277"/>
    </source>
</evidence>
<evidence type="ECO:0000256" key="4">
    <source>
        <dbReference type="ARBA" id="ARBA00007495"/>
    </source>
</evidence>
<dbReference type="Gene3D" id="2.60.120.260">
    <property type="entry name" value="Galactose-binding domain-like"/>
    <property type="match status" value="3"/>
</dbReference>
<keyword evidence="8" id="KW-0732">Signal</keyword>
<dbReference type="Gene3D" id="3.20.20.80">
    <property type="entry name" value="Glycosidases"/>
    <property type="match status" value="1"/>
</dbReference>
<dbReference type="PROSITE" id="PS00591">
    <property type="entry name" value="GH10_1"/>
    <property type="match status" value="1"/>
</dbReference>
<keyword evidence="13 16" id="KW-0326">Glycosidase</keyword>
<keyword evidence="18" id="KW-1133">Transmembrane helix</keyword>
<dbReference type="Pfam" id="PF00746">
    <property type="entry name" value="Gram_pos_anchor"/>
    <property type="match status" value="1"/>
</dbReference>
<dbReference type="GO" id="GO:0045493">
    <property type="term" value="P:xylan catabolic process"/>
    <property type="evidence" value="ECO:0007669"/>
    <property type="project" value="UniProtKB-UniPathway"/>
</dbReference>
<feature type="active site" description="Nucleophile" evidence="15">
    <location>
        <position position="791"/>
    </location>
</feature>
<dbReference type="Proteomes" id="UP000242949">
    <property type="component" value="Unassembled WGS sequence"/>
</dbReference>
<comment type="pathway">
    <text evidence="3">Glycan degradation; xylan degradation.</text>
</comment>
<dbReference type="Pfam" id="PF02018">
    <property type="entry name" value="CBM_4_9"/>
    <property type="match status" value="2"/>
</dbReference>
<evidence type="ECO:0000256" key="5">
    <source>
        <dbReference type="ARBA" id="ARBA00022512"/>
    </source>
</evidence>
<dbReference type="InterPro" id="IPR017853">
    <property type="entry name" value="GH"/>
</dbReference>
<keyword evidence="18" id="KW-0472">Membrane</keyword>
<sequence>MSRKSVESFLVKIMIVLLVLPQGLLAQPVEASSEEDESEEVIYHETFEDGYGYVEENGDASIEHETDINGDETGIYVDDRASDHDGADIHFDNLDLRANETYTISVEGYVSGDVEVPEDAESWLQLPADGYEYIAGAKFVSGEAFEYEGDYTTREFDDYDDDQTAFRIQSNEEGEETPFYITNVLITTETESEESDEEDADDEDEALETIYHETFEDGESDLSGADAHLEHVSDKEFDGNENGEAIFIDDRSDDWHGANLDLSYLDMELGKEYVVTVNAYVDEDTEVPEGSEMLVQDYEEYESLYLDAGMEPGNAMSVSGTYPYTNDEDEGIRIQSNGDGAEVPFYVGEIKIEYVVGSDLDLDDEEEGEDEDYSDAEEFEFIDFEDEELNDFYPREDVEDLSITNEVNHTEDGEYALKVEGREEPHEGPAINVADYIDPGTEYEVTLWAKLNEPSSAELTLSTQIGDSSPSYQNISSAEVTDEEWVELSGTYRYSSRADGYVSLYVESDNEDASFYIDDVMFEALDTEDVSVDTSLTPIKDVYADDFYIGNAVSMNEMSGDRLELLTHHHNMVTAENAMKPEYNYDNPEEELDPSHTYDLVERIREENLLLHGHVLVWHEQSHDLLYEDEGGNPLSRDEAIDNMDEHIRTVMAHYGDDVHSWDVVNEAIVVDNSEPLENWEAHLRNTGWYEAIGEDYIQIAFEIARDAMEENDLDMTLFYNDYNDHIQTKAQVIYYMVKDINEQHAAENDGELLIDGVGMQGHYSLGLNPENVRTSMERFIDLGVEIGVTELDVTAGSDGVLTEEEEMQQAYIYARLFEIYKEHADDISRVTIWGLNDASSWRSDQPPLLFDDDLQAKEAYHAVIDPEGFLDSYEPPEDIVREAESVYTDEAPSIDGEMDDVWNEASTLSVDRMHQAWQTGTGIARTLWDEEYLYVFMEVSNSELDISAEEAHEQDSVEIFLDQENTKASSYEDGVGQYRVNYENVPSFNPPEISEGFESATSLSGTNYTVEAKIPWTEISPETGQTVGFDAQVNDAEDGERRGAALWNDETGQGWQDPSVFGNLHLVDELEQEIEEVEVEEGVLSPVFPNQRVRLGESSSSVTTPSDLPADTEIEVNTVEEVQESTSDSGVELTQAGDVIDVSIDYSEEQEAYEGEFILELEYDESYDDVAIYYASDEESEWERRGGEAENGVIRLAVSGFSRYGVFEDEEDVEIDDLLDVIEDLDDRITELEESSVDTSELEDTVEQLYEEIETLEADNDEQQAMIDDLADRVQTLDESVSEQEEEVEEESEETDEETETSEDEDDKVTMTDEGETLPDTATSTFNGLLIGLLFILAGGATLFILHRRQTAKQ</sequence>
<dbReference type="SUPFAM" id="SSF51445">
    <property type="entry name" value="(Trans)glycosidases"/>
    <property type="match status" value="1"/>
</dbReference>
<dbReference type="CDD" id="cd00005">
    <property type="entry name" value="CBM9_like_1"/>
    <property type="match status" value="1"/>
</dbReference>
<dbReference type="UniPathway" id="UPA00114"/>
<feature type="region of interest" description="Disordered" evidence="17">
    <location>
        <begin position="1277"/>
        <end position="1322"/>
    </location>
</feature>
<evidence type="ECO:0000256" key="17">
    <source>
        <dbReference type="SAM" id="MobiDB-lite"/>
    </source>
</evidence>
<evidence type="ECO:0000256" key="18">
    <source>
        <dbReference type="SAM" id="Phobius"/>
    </source>
</evidence>
<evidence type="ECO:0000313" key="20">
    <source>
        <dbReference type="EMBL" id="SDC30353.1"/>
    </source>
</evidence>
<dbReference type="InterPro" id="IPR019931">
    <property type="entry name" value="LPXTG_anchor"/>
</dbReference>
<dbReference type="PANTHER" id="PTHR31490:SF90">
    <property type="entry name" value="ENDO-1,4-BETA-XYLANASE A"/>
    <property type="match status" value="1"/>
</dbReference>
<keyword evidence="10 16" id="KW-0378">Hydrolase</keyword>
<keyword evidence="5" id="KW-0134">Cell wall</keyword>
<dbReference type="InterPro" id="IPR008979">
    <property type="entry name" value="Galactose-bd-like_sf"/>
</dbReference>
<dbReference type="InterPro" id="IPR044846">
    <property type="entry name" value="GH10"/>
</dbReference>
<dbReference type="Pfam" id="PF06452">
    <property type="entry name" value="CBM9_1"/>
    <property type="match status" value="1"/>
</dbReference>
<dbReference type="OrthoDB" id="9809277at2"/>
<dbReference type="InterPro" id="IPR031158">
    <property type="entry name" value="GH10_AS"/>
</dbReference>
<feature type="transmembrane region" description="Helical" evidence="18">
    <location>
        <begin position="1327"/>
        <end position="1347"/>
    </location>
</feature>
<evidence type="ECO:0000256" key="6">
    <source>
        <dbReference type="ARBA" id="ARBA00022525"/>
    </source>
</evidence>
<dbReference type="PRINTS" id="PR00134">
    <property type="entry name" value="GLHYDRLASE10"/>
</dbReference>
<evidence type="ECO:0000256" key="13">
    <source>
        <dbReference type="ARBA" id="ARBA00023295"/>
    </source>
</evidence>
<keyword evidence="7 20" id="KW-0858">Xylan degradation</keyword>
<dbReference type="GO" id="GO:0030246">
    <property type="term" value="F:carbohydrate binding"/>
    <property type="evidence" value="ECO:0007669"/>
    <property type="project" value="InterPro"/>
</dbReference>
<keyword evidence="18" id="KW-0812">Transmembrane</keyword>
<dbReference type="PROSITE" id="PS51760">
    <property type="entry name" value="GH10_2"/>
    <property type="match status" value="1"/>
</dbReference>
<comment type="subcellular location">
    <subcellularLocation>
        <location evidence="2">Secreted</location>
        <location evidence="2">Cell wall</location>
        <topology evidence="2">Peptidoglycan-anchor</topology>
    </subcellularLocation>
</comment>